<organism evidence="1 2">
    <name type="scientific">Gossypium barbadense</name>
    <name type="common">Sea Island cotton</name>
    <name type="synonym">Hibiscus barbadensis</name>
    <dbReference type="NCBI Taxonomy" id="3634"/>
    <lineage>
        <taxon>Eukaryota</taxon>
        <taxon>Viridiplantae</taxon>
        <taxon>Streptophyta</taxon>
        <taxon>Embryophyta</taxon>
        <taxon>Tracheophyta</taxon>
        <taxon>Spermatophyta</taxon>
        <taxon>Magnoliopsida</taxon>
        <taxon>eudicotyledons</taxon>
        <taxon>Gunneridae</taxon>
        <taxon>Pentapetalae</taxon>
        <taxon>rosids</taxon>
        <taxon>malvids</taxon>
        <taxon>Malvales</taxon>
        <taxon>Malvaceae</taxon>
        <taxon>Malvoideae</taxon>
        <taxon>Gossypium</taxon>
    </lineage>
</organism>
<dbReference type="Proteomes" id="UP000239757">
    <property type="component" value="Unassembled WGS sequence"/>
</dbReference>
<protein>
    <submittedName>
        <fullName evidence="1">Uncharacterized protein</fullName>
    </submittedName>
</protein>
<dbReference type="SUPFAM" id="SSF48371">
    <property type="entry name" value="ARM repeat"/>
    <property type="match status" value="1"/>
</dbReference>
<gene>
    <name evidence="1" type="ORF">GOBAR_AA33750</name>
</gene>
<evidence type="ECO:0000313" key="2">
    <source>
        <dbReference type="Proteomes" id="UP000239757"/>
    </source>
</evidence>
<evidence type="ECO:0000313" key="1">
    <source>
        <dbReference type="EMBL" id="PPR86948.1"/>
    </source>
</evidence>
<dbReference type="InterPro" id="IPR016024">
    <property type="entry name" value="ARM-type_fold"/>
</dbReference>
<dbReference type="EMBL" id="KZ668787">
    <property type="protein sequence ID" value="PPR86948.1"/>
    <property type="molecule type" value="Genomic_DNA"/>
</dbReference>
<reference evidence="1 2" key="1">
    <citation type="submission" date="2015-01" db="EMBL/GenBank/DDBJ databases">
        <title>Genome of allotetraploid Gossypium barbadense reveals genomic plasticity and fiber elongation in cotton evolution.</title>
        <authorList>
            <person name="Chen X."/>
            <person name="Liu X."/>
            <person name="Zhao B."/>
            <person name="Zheng H."/>
            <person name="Hu Y."/>
            <person name="Lu G."/>
            <person name="Yang C."/>
            <person name="Chen J."/>
            <person name="Shan C."/>
            <person name="Zhang L."/>
            <person name="Zhou Y."/>
            <person name="Wang L."/>
            <person name="Guo W."/>
            <person name="Bai Y."/>
            <person name="Ruan J."/>
            <person name="Shangguan X."/>
            <person name="Mao Y."/>
            <person name="Jiang J."/>
            <person name="Zhu Y."/>
            <person name="Lei J."/>
            <person name="Kang H."/>
            <person name="Chen S."/>
            <person name="He X."/>
            <person name="Wang R."/>
            <person name="Wang Y."/>
            <person name="Chen J."/>
            <person name="Wang L."/>
            <person name="Yu S."/>
            <person name="Wang B."/>
            <person name="Wei J."/>
            <person name="Song S."/>
            <person name="Lu X."/>
            <person name="Gao Z."/>
            <person name="Gu W."/>
            <person name="Deng X."/>
            <person name="Ma D."/>
            <person name="Wang S."/>
            <person name="Liang W."/>
            <person name="Fang L."/>
            <person name="Cai C."/>
            <person name="Zhu X."/>
            <person name="Zhou B."/>
            <person name="Zhang Y."/>
            <person name="Chen Z."/>
            <person name="Xu S."/>
            <person name="Zhu R."/>
            <person name="Wang S."/>
            <person name="Zhang T."/>
            <person name="Zhao G."/>
        </authorList>
    </citation>
    <scope>NUCLEOTIDE SEQUENCE [LARGE SCALE GENOMIC DNA]</scope>
    <source>
        <strain evidence="2">cv. Xinhai21</strain>
        <tissue evidence="1">Leaf</tissue>
    </source>
</reference>
<proteinExistence type="predicted"/>
<dbReference type="OrthoDB" id="19232at2759"/>
<dbReference type="PANTHER" id="PTHR46087:SF1">
    <property type="entry name" value="ARM REPEAT SUPERFAMILY PROTEIN"/>
    <property type="match status" value="1"/>
</dbReference>
<dbReference type="PANTHER" id="PTHR46087">
    <property type="entry name" value="PUTATIVE, EXPRESSED-RELATED"/>
    <property type="match status" value="1"/>
</dbReference>
<dbReference type="AlphaFoldDB" id="A0A2P5W7A2"/>
<dbReference type="InterPro" id="IPR055296">
    <property type="entry name" value="SRL2-like"/>
</dbReference>
<sequence>MGVMSRRVLPVCGNLCFFCPSLRARSRQPVKRYKKLLSDIFPHNQEPVPNDRKIGKLCEYAAKNPLRIPKITSNLEQRFFKGLRNEKFGCVKVVLCVYTKLLSTCKEQMDTSKNPSYWSKVILHNIARLAKEATTIRRVLEPVLKNFDAENHWSQENGIVFSILMYLQLLMEETGEKSHVLLAILVKHMEHKNIAKQPHIQVNIVNVITQLAQNAKSLPSVATIGTITDLMKHLRRCLQNSAELSSSGGDNKYNTDLQLGLEKCISQLSNKVGEVGPILDAMAVVLENISSNSIVSRSAISTAFPDALFHQLLYTMVHPDHETRVGAHDIFSAVLLPSLLSSSSDQNKRTPEAVCSDLSLSASKKLRSQSFAFQDKGKDQVEFIDERLKENGNQASDMAVRNPIMRQSHRHSYSFEHFLRDGKMELNSLRLSSHQVSLLLSTIWVQANSVENTPANFEAMARSYSIAVLFTRVKGFVLEYLRALFKVTILDLWSHGPSSEFSVGILPAEYLSGSRRAGNFPELIPVVKASLTDKTIDPYLKLVEDAGLQAVCVESDIKYGSKEDEDAALKSLLAITLDDLHLKETVISHFMTKFKKLSEDELSSIKKQLLEGFSPDDAYSLGVPLSRPCSPLAQMKFQSFDEMPLAAVTDEANGSQSGRKASLSINELDVLSANELLDSNVRNGPSERGGLDNRVSVRCKAWLGEAVGDAIFEETSWALETARQVVSFSVSAAPIPYDQMKSQCEASVMGKQQKMSILHHFKHQQEASATSEEIENEILYLPSEITAI</sequence>
<accession>A0A2P5W7A2</accession>
<name>A0A2P5W7A2_GOSBA</name>